<proteinExistence type="predicted"/>
<sequence length="68" mass="7376">MAPRLTSTKGACGGAMAVATDSTPPRSILRRPGIASPRPATLPWRHHVRLFQTIPPAYAITPIKQQIF</sequence>
<evidence type="ECO:0000313" key="3">
    <source>
        <dbReference type="Proteomes" id="UP001454036"/>
    </source>
</evidence>
<accession>A0AAV3RX59</accession>
<evidence type="ECO:0000313" key="2">
    <source>
        <dbReference type="EMBL" id="GAA0185220.1"/>
    </source>
</evidence>
<protein>
    <submittedName>
        <fullName evidence="2">Uncharacterized protein</fullName>
    </submittedName>
</protein>
<dbReference type="AlphaFoldDB" id="A0AAV3RX59"/>
<keyword evidence="3" id="KW-1185">Reference proteome</keyword>
<dbReference type="Proteomes" id="UP001454036">
    <property type="component" value="Unassembled WGS sequence"/>
</dbReference>
<organism evidence="2 3">
    <name type="scientific">Lithospermum erythrorhizon</name>
    <name type="common">Purple gromwell</name>
    <name type="synonym">Lithospermum officinale var. erythrorhizon</name>
    <dbReference type="NCBI Taxonomy" id="34254"/>
    <lineage>
        <taxon>Eukaryota</taxon>
        <taxon>Viridiplantae</taxon>
        <taxon>Streptophyta</taxon>
        <taxon>Embryophyta</taxon>
        <taxon>Tracheophyta</taxon>
        <taxon>Spermatophyta</taxon>
        <taxon>Magnoliopsida</taxon>
        <taxon>eudicotyledons</taxon>
        <taxon>Gunneridae</taxon>
        <taxon>Pentapetalae</taxon>
        <taxon>asterids</taxon>
        <taxon>lamiids</taxon>
        <taxon>Boraginales</taxon>
        <taxon>Boraginaceae</taxon>
        <taxon>Boraginoideae</taxon>
        <taxon>Lithospermeae</taxon>
        <taxon>Lithospermum</taxon>
    </lineage>
</organism>
<name>A0AAV3RX59_LITER</name>
<dbReference type="EMBL" id="BAABME010012531">
    <property type="protein sequence ID" value="GAA0185220.1"/>
    <property type="molecule type" value="Genomic_DNA"/>
</dbReference>
<reference evidence="2 3" key="1">
    <citation type="submission" date="2024-01" db="EMBL/GenBank/DDBJ databases">
        <title>The complete chloroplast genome sequence of Lithospermum erythrorhizon: insights into the phylogenetic relationship among Boraginaceae species and the maternal lineages of purple gromwells.</title>
        <authorList>
            <person name="Okada T."/>
            <person name="Watanabe K."/>
        </authorList>
    </citation>
    <scope>NUCLEOTIDE SEQUENCE [LARGE SCALE GENOMIC DNA]</scope>
</reference>
<comment type="caution">
    <text evidence="2">The sequence shown here is derived from an EMBL/GenBank/DDBJ whole genome shotgun (WGS) entry which is preliminary data.</text>
</comment>
<evidence type="ECO:0000256" key="1">
    <source>
        <dbReference type="SAM" id="MobiDB-lite"/>
    </source>
</evidence>
<feature type="region of interest" description="Disordered" evidence="1">
    <location>
        <begin position="1"/>
        <end position="36"/>
    </location>
</feature>
<gene>
    <name evidence="2" type="ORF">LIER_32508</name>
</gene>